<dbReference type="Gene3D" id="3.40.390.10">
    <property type="entry name" value="Collagenase (Catalytic Domain)"/>
    <property type="match status" value="2"/>
</dbReference>
<keyword evidence="5" id="KW-0378">Hydrolase</keyword>
<evidence type="ECO:0000256" key="4">
    <source>
        <dbReference type="ARBA" id="ARBA00022723"/>
    </source>
</evidence>
<dbReference type="Pfam" id="PF01431">
    <property type="entry name" value="Peptidase_M13"/>
    <property type="match status" value="2"/>
</dbReference>
<keyword evidence="7" id="KW-0482">Metalloprotease</keyword>
<dbReference type="PANTHER" id="PTHR11733:SF133">
    <property type="entry name" value="PHOSPHATE-REGULATING NEUTRAL ENDOPEPTIDASE PHEX"/>
    <property type="match status" value="1"/>
</dbReference>
<evidence type="ECO:0000256" key="3">
    <source>
        <dbReference type="ARBA" id="ARBA00022670"/>
    </source>
</evidence>
<comment type="caution">
    <text evidence="10">The sequence shown here is derived from an EMBL/GenBank/DDBJ whole genome shotgun (WGS) entry which is preliminary data.</text>
</comment>
<protein>
    <recommendedName>
        <fullName evidence="12">Peptidase family M13</fullName>
    </recommendedName>
</protein>
<evidence type="ECO:0000313" key="11">
    <source>
        <dbReference type="Proteomes" id="UP001303046"/>
    </source>
</evidence>
<feature type="domain" description="Peptidase M13 N-terminal" evidence="9">
    <location>
        <begin position="725"/>
        <end position="1121"/>
    </location>
</feature>
<evidence type="ECO:0000256" key="7">
    <source>
        <dbReference type="ARBA" id="ARBA00023049"/>
    </source>
</evidence>
<dbReference type="InterPro" id="IPR042089">
    <property type="entry name" value="Peptidase_M13_dom_2"/>
</dbReference>
<evidence type="ECO:0000259" key="8">
    <source>
        <dbReference type="Pfam" id="PF01431"/>
    </source>
</evidence>
<dbReference type="CDD" id="cd08662">
    <property type="entry name" value="M13"/>
    <property type="match status" value="2"/>
</dbReference>
<evidence type="ECO:0000256" key="5">
    <source>
        <dbReference type="ARBA" id="ARBA00022801"/>
    </source>
</evidence>
<keyword evidence="3" id="KW-0645">Protease</keyword>
<feature type="domain" description="Peptidase M13 N-terminal" evidence="9">
    <location>
        <begin position="9"/>
        <end position="368"/>
    </location>
</feature>
<dbReference type="EMBL" id="JAVFWL010000004">
    <property type="protein sequence ID" value="KAK6751930.1"/>
    <property type="molecule type" value="Genomic_DNA"/>
</dbReference>
<accession>A0ABR1DNM5</accession>
<dbReference type="Gene3D" id="1.10.1380.10">
    <property type="entry name" value="Neutral endopeptidase , domain2"/>
    <property type="match status" value="2"/>
</dbReference>
<feature type="domain" description="Peptidase M13 C-terminal" evidence="8">
    <location>
        <begin position="1191"/>
        <end position="1403"/>
    </location>
</feature>
<evidence type="ECO:0000256" key="6">
    <source>
        <dbReference type="ARBA" id="ARBA00022833"/>
    </source>
</evidence>
<sequence>MRKDFENYERAFLQSEDNFKDSRAINSAQLFHQKCLSSDNEWSSNGGPIYFVLKNIRRYGYFPLIDGDLWEEKDYNLTSLLAYFNRNKTILVSLVPKITVDYLNSSKAIITFQPVRSVISYIYQSLKKNGNHVKSNFIELLWKVVRQICIDTKSKCDNNKAYQELLHVYEFMSALEKITEPSQDYEKIWIRSPRRSNLSSLDSGMTSINWTTYLNLISSHEISQYIGPDLIVNAPPVHYMRDIDDLLDKTPKHTITNYVMLMYVLSWIELLDTKYRSGVEDFLKRSGVPLIPKEYICYTQTRRIYLDAMMALQAHRNNGKEGKRTVTDMTEELSEAFKDIIQENTWMEKASKTVLLQKLLNMSKYILYDDIHLGDVERLDNSYKDVSNHITYFFATMRGAERSTIADKFNRLQTEHVLKHLDETVDARNLMASKKNEIRMMSNPSYIRRINEIWIRAGILQFPLFEFTFPKSYSYGSIGSILGHEIMHGFDNDGKEFGEHGKQKWFRQSFGKQFQRKSKCYVHQYTTNVLFYDDRKVTQLNLTNNGEITLTEDIADNEGMKLAIKAYKTYQKKHGSESRFESMEDFENDQMFFLGFAAKSCAKYSMKGLLSSVTIGIHSVKHLRVNNVLANTPLFAEAFHCAPGAALNPEKREMVSSSLKNVDVVYSMQKTYTCRILLLCVHVGCTNIYHIEDTCRDGEFAVGNSTGYRNLQRLLSHSLDFSTDPCEDFYQFVCGRWIQNASKKDFAVSHTLTMKKNFEKSERAFLQSEDNFNDSRALKSAQLFHQKCLSSDNEWSSNGGPINFVIKNIRRYGYFPLIDGNLWQEKDYNLTSLLAYFNRNKTILLSLVPKVTIDHLNSSNAIITFQPVRSIISHIYQSLKRNGNHVESDFIELLRKVVNQICMDTNSKCDNNTTNEELLRVYKFMNDLEKIAEPTQDYEQAWIRSYRRSNLSSLDNEMTSINWTTYLDLIVPSEMKQYIVPDLKVNAPSERYLRDIDKLLNETLKHVVTNYVMLMYALSWIELLDEKYRSPVEVFLRKSRIKTISKEYICYTQTRRIYLDAMMALHAHRNNGKEGRKIVGDMTEELGEAFKDMIKENTWMGNPSKRVLEQKFLNMSKHILYDDIHLTDMKSLDTLYENYLLGNESQNLTFLEIADTFNRLYSENILKHLNKSVDARNLMGRRKNELRKIVNAAFVYKMNEMWIGPGILQFPRFQFTFPKSYTYGSVGTTIGHEIIHGFDDAGRDFGEHTKEKWFREHYGEQFRQRAECYVRQYTTNVLCYDDGKVTSLNLTSNGKFTLRENIADNEGMKLAVKAYKAYQKKHGSESRFESMEDFDSDQMFFIGYATKACTRYSMRVLLSRLATDVHSIKHLRINNVVANTPLFAKAFHCAPGTPLNPERRCSIF</sequence>
<evidence type="ECO:0000256" key="1">
    <source>
        <dbReference type="ARBA" id="ARBA00001947"/>
    </source>
</evidence>
<keyword evidence="11" id="KW-1185">Reference proteome</keyword>
<gene>
    <name evidence="10" type="primary">Necator_chrIV.g16679</name>
    <name evidence="10" type="ORF">RB195_003382</name>
</gene>
<comment type="similarity">
    <text evidence="2">Belongs to the peptidase M13 family.</text>
</comment>
<dbReference type="InterPro" id="IPR000718">
    <property type="entry name" value="Peptidase_M13"/>
</dbReference>
<keyword evidence="6" id="KW-0862">Zinc</keyword>
<evidence type="ECO:0000256" key="2">
    <source>
        <dbReference type="ARBA" id="ARBA00007357"/>
    </source>
</evidence>
<evidence type="ECO:0000313" key="10">
    <source>
        <dbReference type="EMBL" id="KAK6751930.1"/>
    </source>
</evidence>
<dbReference type="InterPro" id="IPR018497">
    <property type="entry name" value="Peptidase_M13_C"/>
</dbReference>
<comment type="cofactor">
    <cofactor evidence="1">
        <name>Zn(2+)</name>
        <dbReference type="ChEBI" id="CHEBI:29105"/>
    </cofactor>
</comment>
<evidence type="ECO:0000259" key="9">
    <source>
        <dbReference type="Pfam" id="PF05649"/>
    </source>
</evidence>
<dbReference type="Proteomes" id="UP001303046">
    <property type="component" value="Unassembled WGS sequence"/>
</dbReference>
<feature type="domain" description="Peptidase M13 C-terminal" evidence="8">
    <location>
        <begin position="445"/>
        <end position="653"/>
    </location>
</feature>
<dbReference type="Pfam" id="PF05649">
    <property type="entry name" value="Peptidase_M13_N"/>
    <property type="match status" value="2"/>
</dbReference>
<proteinExistence type="inferred from homology"/>
<reference evidence="10 11" key="1">
    <citation type="submission" date="2023-08" db="EMBL/GenBank/DDBJ databases">
        <title>A Necator americanus chromosomal reference genome.</title>
        <authorList>
            <person name="Ilik V."/>
            <person name="Petrzelkova K.J."/>
            <person name="Pardy F."/>
            <person name="Fuh T."/>
            <person name="Niatou-Singa F.S."/>
            <person name="Gouil Q."/>
            <person name="Baker L."/>
            <person name="Ritchie M.E."/>
            <person name="Jex A.R."/>
            <person name="Gazzola D."/>
            <person name="Li H."/>
            <person name="Toshio Fujiwara R."/>
            <person name="Zhan B."/>
            <person name="Aroian R.V."/>
            <person name="Pafco B."/>
            <person name="Schwarz E.M."/>
        </authorList>
    </citation>
    <scope>NUCLEOTIDE SEQUENCE [LARGE SCALE GENOMIC DNA]</scope>
    <source>
        <strain evidence="10 11">Aroian</strain>
        <tissue evidence="10">Whole animal</tissue>
    </source>
</reference>
<evidence type="ECO:0008006" key="12">
    <source>
        <dbReference type="Google" id="ProtNLM"/>
    </source>
</evidence>
<dbReference type="SUPFAM" id="SSF55486">
    <property type="entry name" value="Metalloproteases ('zincins'), catalytic domain"/>
    <property type="match status" value="2"/>
</dbReference>
<dbReference type="PRINTS" id="PR00786">
    <property type="entry name" value="NEPRILYSIN"/>
</dbReference>
<dbReference type="PANTHER" id="PTHR11733">
    <property type="entry name" value="ZINC METALLOPROTEASE FAMILY M13 NEPRILYSIN-RELATED"/>
    <property type="match status" value="1"/>
</dbReference>
<dbReference type="PROSITE" id="PS51885">
    <property type="entry name" value="NEPRILYSIN"/>
    <property type="match status" value="2"/>
</dbReference>
<organism evidence="10 11">
    <name type="scientific">Necator americanus</name>
    <name type="common">Human hookworm</name>
    <dbReference type="NCBI Taxonomy" id="51031"/>
    <lineage>
        <taxon>Eukaryota</taxon>
        <taxon>Metazoa</taxon>
        <taxon>Ecdysozoa</taxon>
        <taxon>Nematoda</taxon>
        <taxon>Chromadorea</taxon>
        <taxon>Rhabditida</taxon>
        <taxon>Rhabditina</taxon>
        <taxon>Rhabditomorpha</taxon>
        <taxon>Strongyloidea</taxon>
        <taxon>Ancylostomatidae</taxon>
        <taxon>Bunostominae</taxon>
        <taxon>Necator</taxon>
    </lineage>
</organism>
<dbReference type="InterPro" id="IPR024079">
    <property type="entry name" value="MetalloPept_cat_dom_sf"/>
</dbReference>
<name>A0ABR1DNM5_NECAM</name>
<dbReference type="InterPro" id="IPR008753">
    <property type="entry name" value="Peptidase_M13_N"/>
</dbReference>
<keyword evidence="4" id="KW-0479">Metal-binding</keyword>